<evidence type="ECO:0000256" key="4">
    <source>
        <dbReference type="ARBA" id="ARBA00022827"/>
    </source>
</evidence>
<reference evidence="9 10" key="1">
    <citation type="journal article" date="2018" name="Microbiome">
        <title>Fine metagenomic profile of the Mediterranean stratified and mixed water columns revealed by assembly and recruitment.</title>
        <authorList>
            <person name="Haro-Moreno J.M."/>
            <person name="Lopez-Perez M."/>
            <person name="De La Torre J.R."/>
            <person name="Picazo A."/>
            <person name="Camacho A."/>
            <person name="Rodriguez-Valera F."/>
        </authorList>
    </citation>
    <scope>NUCLEOTIDE SEQUENCE [LARGE SCALE GENOMIC DNA]</scope>
    <source>
        <strain evidence="9">MED-G84</strain>
    </source>
</reference>
<accession>A0A368BPX9</accession>
<dbReference type="SUPFAM" id="SSF56645">
    <property type="entry name" value="Acyl-CoA dehydrogenase NM domain-like"/>
    <property type="match status" value="1"/>
</dbReference>
<dbReference type="PANTHER" id="PTHR43884:SF12">
    <property type="entry name" value="ISOVALERYL-COA DEHYDROGENASE, MITOCHONDRIAL-RELATED"/>
    <property type="match status" value="1"/>
</dbReference>
<evidence type="ECO:0000259" key="6">
    <source>
        <dbReference type="Pfam" id="PF00441"/>
    </source>
</evidence>
<dbReference type="InterPro" id="IPR006091">
    <property type="entry name" value="Acyl-CoA_Oxase/DH_mid-dom"/>
</dbReference>
<dbReference type="PANTHER" id="PTHR43884">
    <property type="entry name" value="ACYL-COA DEHYDROGENASE"/>
    <property type="match status" value="1"/>
</dbReference>
<evidence type="ECO:0000259" key="7">
    <source>
        <dbReference type="Pfam" id="PF02770"/>
    </source>
</evidence>
<gene>
    <name evidence="9" type="ORF">DBW98_01665</name>
</gene>
<dbReference type="Gene3D" id="2.40.110.10">
    <property type="entry name" value="Butyryl-CoA Dehydrogenase, subunit A, domain 2"/>
    <property type="match status" value="1"/>
</dbReference>
<feature type="domain" description="Acyl-CoA dehydrogenase/oxidase C-terminal" evidence="6">
    <location>
        <begin position="244"/>
        <end position="368"/>
    </location>
</feature>
<dbReference type="GO" id="GO:0050660">
    <property type="term" value="F:flavin adenine dinucleotide binding"/>
    <property type="evidence" value="ECO:0007669"/>
    <property type="project" value="InterPro"/>
</dbReference>
<evidence type="ECO:0000256" key="1">
    <source>
        <dbReference type="ARBA" id="ARBA00001974"/>
    </source>
</evidence>
<dbReference type="InterPro" id="IPR046373">
    <property type="entry name" value="Acyl-CoA_Oxase/DH_mid-dom_sf"/>
</dbReference>
<dbReference type="AlphaFoldDB" id="A0A368BPX9"/>
<proteinExistence type="inferred from homology"/>
<keyword evidence="4 5" id="KW-0274">FAD</keyword>
<dbReference type="InterPro" id="IPR013786">
    <property type="entry name" value="AcylCoA_DH/ox_N"/>
</dbReference>
<organism evidence="9 10">
    <name type="scientific">SAR86 cluster bacterium</name>
    <dbReference type="NCBI Taxonomy" id="2030880"/>
    <lineage>
        <taxon>Bacteria</taxon>
        <taxon>Pseudomonadati</taxon>
        <taxon>Pseudomonadota</taxon>
        <taxon>Gammaproteobacteria</taxon>
        <taxon>SAR86 cluster</taxon>
    </lineage>
</organism>
<dbReference type="GO" id="GO:0003995">
    <property type="term" value="F:acyl-CoA dehydrogenase activity"/>
    <property type="evidence" value="ECO:0007669"/>
    <property type="project" value="TreeGrafter"/>
</dbReference>
<dbReference type="SUPFAM" id="SSF47203">
    <property type="entry name" value="Acyl-CoA dehydrogenase C-terminal domain-like"/>
    <property type="match status" value="1"/>
</dbReference>
<dbReference type="Pfam" id="PF02771">
    <property type="entry name" value="Acyl-CoA_dh_N"/>
    <property type="match status" value="1"/>
</dbReference>
<dbReference type="Proteomes" id="UP000253032">
    <property type="component" value="Unassembled WGS sequence"/>
</dbReference>
<dbReference type="Gene3D" id="1.20.140.10">
    <property type="entry name" value="Butyryl-CoA Dehydrogenase, subunit A, domain 3"/>
    <property type="match status" value="1"/>
</dbReference>
<dbReference type="Pfam" id="PF00441">
    <property type="entry name" value="Acyl-CoA_dh_1"/>
    <property type="match status" value="1"/>
</dbReference>
<evidence type="ECO:0000256" key="5">
    <source>
        <dbReference type="RuleBase" id="RU362125"/>
    </source>
</evidence>
<dbReference type="InterPro" id="IPR009075">
    <property type="entry name" value="AcylCo_DH/oxidase_C"/>
</dbReference>
<keyword evidence="5" id="KW-0560">Oxidoreductase</keyword>
<comment type="cofactor">
    <cofactor evidence="1 5">
        <name>FAD</name>
        <dbReference type="ChEBI" id="CHEBI:57692"/>
    </cofactor>
</comment>
<evidence type="ECO:0000259" key="8">
    <source>
        <dbReference type="Pfam" id="PF02771"/>
    </source>
</evidence>
<evidence type="ECO:0000313" key="9">
    <source>
        <dbReference type="EMBL" id="RCL38927.1"/>
    </source>
</evidence>
<dbReference type="InterPro" id="IPR037069">
    <property type="entry name" value="AcylCoA_DH/ox_N_sf"/>
</dbReference>
<feature type="domain" description="Acyl-CoA dehydrogenase/oxidase N-terminal" evidence="8">
    <location>
        <begin position="15"/>
        <end position="127"/>
    </location>
</feature>
<name>A0A368BPX9_9GAMM</name>
<comment type="caution">
    <text evidence="9">The sequence shown here is derived from an EMBL/GenBank/DDBJ whole genome shotgun (WGS) entry which is preliminary data.</text>
</comment>
<sequence>MQDYTTDHPFDISLSEEQQMTWDMLRKFAETELRPNARDAENAGKPSEELLQKIKALDLIPLIIPEAYGGLGLQQDSVSNALALEALAYGDMSLAMSVSVPLLVAQIIAEHASEEQKAEFLPEFVNGSMFHIGLGINNATFSTDPYQSSVLAEESGEDIILNGSKMGIAFGEHAKTYLISASDESGACDLYFVSKDQKGVELSKTEYMGLKGMPFSKINLSNCKINASQKLGGHNYSIDFKSLVDSSRIGMSALALGVCQAVLDYVVPYTNERVAFDEPISNRQSVAFMIADMAIETEALRLMVYKSAALKDLNVDFHKQASLTHRFASHHGMKIGTDGVQLLGGHGFTHEHPVELWYRNLRAVGIFEAGAGV</sequence>
<dbReference type="Pfam" id="PF02770">
    <property type="entry name" value="Acyl-CoA_dh_M"/>
    <property type="match status" value="1"/>
</dbReference>
<keyword evidence="3 5" id="KW-0285">Flavoprotein</keyword>
<evidence type="ECO:0000313" key="10">
    <source>
        <dbReference type="Proteomes" id="UP000253032"/>
    </source>
</evidence>
<dbReference type="InterPro" id="IPR009100">
    <property type="entry name" value="AcylCoA_DH/oxidase_NM_dom_sf"/>
</dbReference>
<feature type="domain" description="Acyl-CoA oxidase/dehydrogenase middle" evidence="7">
    <location>
        <begin position="146"/>
        <end position="223"/>
    </location>
</feature>
<evidence type="ECO:0000256" key="3">
    <source>
        <dbReference type="ARBA" id="ARBA00022630"/>
    </source>
</evidence>
<comment type="similarity">
    <text evidence="2 5">Belongs to the acyl-CoA dehydrogenase family.</text>
</comment>
<protein>
    <submittedName>
        <fullName evidence="9">Oxidoreductase</fullName>
    </submittedName>
</protein>
<dbReference type="InterPro" id="IPR036250">
    <property type="entry name" value="AcylCo_DH-like_C"/>
</dbReference>
<dbReference type="EMBL" id="QOPC01000006">
    <property type="protein sequence ID" value="RCL38927.1"/>
    <property type="molecule type" value="Genomic_DNA"/>
</dbReference>
<dbReference type="Gene3D" id="1.10.540.10">
    <property type="entry name" value="Acyl-CoA dehydrogenase/oxidase, N-terminal domain"/>
    <property type="match status" value="1"/>
</dbReference>
<evidence type="ECO:0000256" key="2">
    <source>
        <dbReference type="ARBA" id="ARBA00009347"/>
    </source>
</evidence>